<comment type="cofactor">
    <cofactor evidence="1">
        <name>pantetheine 4'-phosphate</name>
        <dbReference type="ChEBI" id="CHEBI:47942"/>
    </cofactor>
</comment>
<keyword evidence="11" id="KW-1185">Reference proteome</keyword>
<accession>A0A172ZHB8</accession>
<dbReference type="OrthoDB" id="9765680at2"/>
<dbReference type="GO" id="GO:0016874">
    <property type="term" value="F:ligase activity"/>
    <property type="evidence" value="ECO:0007669"/>
    <property type="project" value="UniProtKB-KW"/>
</dbReference>
<dbReference type="GO" id="GO:0044550">
    <property type="term" value="P:secondary metabolite biosynthetic process"/>
    <property type="evidence" value="ECO:0007669"/>
    <property type="project" value="UniProtKB-ARBA"/>
</dbReference>
<dbReference type="RefSeq" id="WP_060535147.1">
    <property type="nucleotide sequence ID" value="NZ_CP013023.1"/>
</dbReference>
<gene>
    <name evidence="10" type="ORF">AR543_14160</name>
</gene>
<dbReference type="GO" id="GO:0017000">
    <property type="term" value="P:antibiotic biosynthetic process"/>
    <property type="evidence" value="ECO:0007669"/>
    <property type="project" value="UniProtKB-KW"/>
</dbReference>
<dbReference type="FunFam" id="3.30.300.30:FF:000010">
    <property type="entry name" value="Enterobactin synthetase component F"/>
    <property type="match status" value="2"/>
</dbReference>
<evidence type="ECO:0000256" key="2">
    <source>
        <dbReference type="ARBA" id="ARBA00006432"/>
    </source>
</evidence>
<evidence type="ECO:0000256" key="3">
    <source>
        <dbReference type="ARBA" id="ARBA00022450"/>
    </source>
</evidence>
<dbReference type="InterPro" id="IPR036736">
    <property type="entry name" value="ACP-like_sf"/>
</dbReference>
<dbReference type="InterPro" id="IPR025110">
    <property type="entry name" value="AMP-bd_C"/>
</dbReference>
<dbReference type="PROSITE" id="PS00455">
    <property type="entry name" value="AMP_BINDING"/>
    <property type="match status" value="2"/>
</dbReference>
<dbReference type="InterPro" id="IPR000873">
    <property type="entry name" value="AMP-dep_synth/lig_dom"/>
</dbReference>
<dbReference type="InterPro" id="IPR023213">
    <property type="entry name" value="CAT-like_dom_sf"/>
</dbReference>
<evidence type="ECO:0000256" key="6">
    <source>
        <dbReference type="ARBA" id="ARBA00022737"/>
    </source>
</evidence>
<dbReference type="PANTHER" id="PTHR45527">
    <property type="entry name" value="NONRIBOSOMAL PEPTIDE SYNTHETASE"/>
    <property type="match status" value="1"/>
</dbReference>
<dbReference type="Pfam" id="PF13193">
    <property type="entry name" value="AMP-binding_C"/>
    <property type="match status" value="2"/>
</dbReference>
<dbReference type="SUPFAM" id="SSF56801">
    <property type="entry name" value="Acetyl-CoA synthetase-like"/>
    <property type="match status" value="2"/>
</dbReference>
<dbReference type="NCBIfam" id="NF003417">
    <property type="entry name" value="PRK04813.1"/>
    <property type="match status" value="2"/>
</dbReference>
<dbReference type="CDD" id="cd05235">
    <property type="entry name" value="SDR_e1"/>
    <property type="match status" value="1"/>
</dbReference>
<dbReference type="Pfam" id="PF00668">
    <property type="entry name" value="Condensation"/>
    <property type="match status" value="2"/>
</dbReference>
<feature type="domain" description="Carrier" evidence="9">
    <location>
        <begin position="823"/>
        <end position="898"/>
    </location>
</feature>
<evidence type="ECO:0000313" key="11">
    <source>
        <dbReference type="Proteomes" id="UP000078148"/>
    </source>
</evidence>
<keyword evidence="8" id="KW-0511">Multifunctional enzyme</keyword>
<dbReference type="Proteomes" id="UP000078148">
    <property type="component" value="Chromosome"/>
</dbReference>
<evidence type="ECO:0000256" key="4">
    <source>
        <dbReference type="ARBA" id="ARBA00022553"/>
    </source>
</evidence>
<dbReference type="InterPro" id="IPR020845">
    <property type="entry name" value="AMP-binding_CS"/>
</dbReference>
<dbReference type="STRING" id="1616788.AR543_14160"/>
<evidence type="ECO:0000256" key="8">
    <source>
        <dbReference type="ARBA" id="ARBA00023268"/>
    </source>
</evidence>
<evidence type="ECO:0000256" key="1">
    <source>
        <dbReference type="ARBA" id="ARBA00001957"/>
    </source>
</evidence>
<dbReference type="Gene3D" id="2.30.38.10">
    <property type="entry name" value="Luciferase, Domain 3"/>
    <property type="match status" value="2"/>
</dbReference>
<evidence type="ECO:0000313" key="10">
    <source>
        <dbReference type="EMBL" id="ANF97034.1"/>
    </source>
</evidence>
<dbReference type="SUPFAM" id="SSF52777">
    <property type="entry name" value="CoA-dependent acyltransferases"/>
    <property type="match status" value="3"/>
</dbReference>
<dbReference type="SUPFAM" id="SSF51735">
    <property type="entry name" value="NAD(P)-binding Rossmann-fold domains"/>
    <property type="match status" value="1"/>
</dbReference>
<dbReference type="Gene3D" id="3.30.559.30">
    <property type="entry name" value="Nonribosomal peptide synthetase, condensation domain"/>
    <property type="match status" value="2"/>
</dbReference>
<dbReference type="InterPro" id="IPR013120">
    <property type="entry name" value="FAR_NAD-bd"/>
</dbReference>
<proteinExistence type="inferred from homology"/>
<keyword evidence="6" id="KW-0677">Repeat</keyword>
<dbReference type="EMBL" id="CP013023">
    <property type="protein sequence ID" value="ANF97034.1"/>
    <property type="molecule type" value="Genomic_DNA"/>
</dbReference>
<name>A0A172ZHB8_9BACL</name>
<keyword evidence="4" id="KW-0597">Phosphoprotein</keyword>
<feature type="domain" description="Carrier" evidence="9">
    <location>
        <begin position="1864"/>
        <end position="1940"/>
    </location>
</feature>
<dbReference type="CDD" id="cd12117">
    <property type="entry name" value="A_NRPS_Srf_like"/>
    <property type="match status" value="1"/>
</dbReference>
<keyword evidence="5" id="KW-0436">Ligase</keyword>
<evidence type="ECO:0000256" key="7">
    <source>
        <dbReference type="ARBA" id="ARBA00023194"/>
    </source>
</evidence>
<evidence type="ECO:0000259" key="9">
    <source>
        <dbReference type="PROSITE" id="PS50075"/>
    </source>
</evidence>
<dbReference type="Gene3D" id="1.10.1200.10">
    <property type="entry name" value="ACP-like"/>
    <property type="match status" value="2"/>
</dbReference>
<dbReference type="PANTHER" id="PTHR45527:SF1">
    <property type="entry name" value="FATTY ACID SYNTHASE"/>
    <property type="match status" value="1"/>
</dbReference>
<dbReference type="Gene3D" id="3.40.50.720">
    <property type="entry name" value="NAD(P)-binding Rossmann-like Domain"/>
    <property type="match status" value="1"/>
</dbReference>
<dbReference type="FunFam" id="3.40.50.12780:FF:000012">
    <property type="entry name" value="Non-ribosomal peptide synthetase"/>
    <property type="match status" value="2"/>
</dbReference>
<dbReference type="Gene3D" id="3.40.50.980">
    <property type="match status" value="4"/>
</dbReference>
<dbReference type="Gene3D" id="3.30.300.30">
    <property type="match status" value="2"/>
</dbReference>
<dbReference type="GO" id="GO:0008610">
    <property type="term" value="P:lipid biosynthetic process"/>
    <property type="evidence" value="ECO:0007669"/>
    <property type="project" value="UniProtKB-ARBA"/>
</dbReference>
<organism evidence="10 11">
    <name type="scientific">Paenibacillus bovis</name>
    <dbReference type="NCBI Taxonomy" id="1616788"/>
    <lineage>
        <taxon>Bacteria</taxon>
        <taxon>Bacillati</taxon>
        <taxon>Bacillota</taxon>
        <taxon>Bacilli</taxon>
        <taxon>Bacillales</taxon>
        <taxon>Paenibacillaceae</taxon>
        <taxon>Paenibacillus</taxon>
    </lineage>
</organism>
<dbReference type="GO" id="GO:0031177">
    <property type="term" value="F:phosphopantetheine binding"/>
    <property type="evidence" value="ECO:0007669"/>
    <property type="project" value="TreeGrafter"/>
</dbReference>
<dbReference type="PROSITE" id="PS50075">
    <property type="entry name" value="CARRIER"/>
    <property type="match status" value="2"/>
</dbReference>
<dbReference type="FunFam" id="1.10.1200.10:FF:000005">
    <property type="entry name" value="Nonribosomal peptide synthetase 1"/>
    <property type="match status" value="1"/>
</dbReference>
<dbReference type="InterPro" id="IPR010080">
    <property type="entry name" value="Thioester_reductase-like_dom"/>
</dbReference>
<dbReference type="InterPro" id="IPR009081">
    <property type="entry name" value="PP-bd_ACP"/>
</dbReference>
<dbReference type="FunFam" id="2.30.38.10:FF:000001">
    <property type="entry name" value="Non-ribosomal peptide synthetase PvdI"/>
    <property type="match status" value="2"/>
</dbReference>
<dbReference type="InterPro" id="IPR001242">
    <property type="entry name" value="Condensation_dom"/>
</dbReference>
<dbReference type="GO" id="GO:0043041">
    <property type="term" value="P:amino acid activation for nonribosomal peptide biosynthetic process"/>
    <property type="evidence" value="ECO:0007669"/>
    <property type="project" value="TreeGrafter"/>
</dbReference>
<dbReference type="InterPro" id="IPR010071">
    <property type="entry name" value="AA_adenyl_dom"/>
</dbReference>
<dbReference type="Gene3D" id="3.30.559.10">
    <property type="entry name" value="Chloramphenicol acetyltransferase-like domain"/>
    <property type="match status" value="1"/>
</dbReference>
<dbReference type="Pfam" id="PF07993">
    <property type="entry name" value="NAD_binding_4"/>
    <property type="match status" value="1"/>
</dbReference>
<dbReference type="CDD" id="cd19531">
    <property type="entry name" value="LCL_NRPS-like"/>
    <property type="match status" value="1"/>
</dbReference>
<evidence type="ECO:0000256" key="5">
    <source>
        <dbReference type="ARBA" id="ARBA00022598"/>
    </source>
</evidence>
<dbReference type="Pfam" id="PF00550">
    <property type="entry name" value="PP-binding"/>
    <property type="match status" value="2"/>
</dbReference>
<sequence>MANKDNNPGNKNDSRQFWQDYLKGITETSILPQRLITIGPAQDTYTSVPQQQEQISCSMAQELTDSLIEYASSSGIALTTLLQAIWGIVLQKYNNSDDAVFGVMCSDSDQKHGYIEGHGYTEKNEYPAAPLRSILPVRVTTSRTTTFQELCLEIQRAGSLMRSYPFHTLTELQQLADLSHPLVDHVLVFEQGASDDACLADSRADLASSAFVSSAQELMDTRSYTASDRNGDLKLHLDRDLDLDRNWDWENDQPRFVIRISLKQTLHISLTYDPAVYDRDRMQPVCQHIVQIAEAVMQHPNVPVHTLSMLTAAERHQLIHTFHAQATEMPLPAHQTIHEQFEECFRQYPDAVAVIFNGQSLTYRQLNARANQLARVLRRRGAGPEQIIGIMAHHSLEMFVGVLGIIKSGAAYLPIDPSYPVQRTAYMLEDSRTALLLIQPGLPIPDSYTGATILLDASVWAEEEDHNIEPLHDVHHLAYVIYTSGSTGQPKGVMIEHRALINLCSWHNHTFHTSPADRSTKLAGFGFDASVWEMFPPLLAGMTVHIIEERMRGDIYALQSYFAAHEITIAFLPTQLAVQFMELDHPGLRLLLIGGERIQQFKPQSYQVVNNYGPTENTVVTTSGVLDSFSPVLAIGKPVSNHQIWILDHAGQMQPIGVPGELCVSGNGLARGYLHRPELTAERFTPHPLFPEERIYHTGDLACWLPDGQIEYKGRQDEQVKIRGYRIEPGEIDVRLMQHPAVRESLTIARQDQEGYAYLCAYIVSDNTWTMNELREHILHTLPEYMIPAHFIQIDQLPLTANGKVNKSALPEPPAYSSASFVAPATDNEIALAAMFEEILGVPQIGVHDHFFEKGGHSLKAMTLVSRIHREMNIDIPLNEVFLKPTVQELAASIDTAEQSLFYSIPRAPKQTYYPVSSAQRRMYMVQHIQDTATTAYNIPLLFEMKGQLDIPRLNTALQKLIQRHESLRTSFHMIHGQLMQHIHEDISWNMEISETIAADQQRVLLSFIRPFHLSEAPLMRAGLFRLAHDHYLLLLDMHHIISDGVSTSILFEDLLKLYQGEVLPSLPLQYKDYAVWQQSEPGRLKWQEHKRYWLHQLQGELPVIELPADYPRPAVQDYRGDVWKFQLDEELNRKIQQLCLGQGVTLHMLLLAAFHLLLSKYTNQHDMITGAPIAGRSHADIQSIPGMFVNMLAMRTSPESDLPFTDYLAQCKEMIVHAYTHSDYPFEELVEQLGLQRDASRHPLFDVLFAVQNFTRPEFQLPNLDILSVEPGWNPSKFSMNWTVQEGETLDIAIEYSTSLFRDSTIVQMAEHYTELLRQIVAHPQRSNGELNMLSPAEYEQLTITFNQTAASYPGDQCIQELFEQQCRLHPERPAIIMGEQQLTYAELNRQANQLAHALIRRGSQRNPDHTPIIGLITDRSPDMIIAILAILKAGAAYLPIDPTHPAERILRMLSDSEAACVLVQHRQLWADSDRYEGEVLYLSDQPGQTEPVYAPPVTARPEHPAYVMYTSGSTGQPKGVIVTHRNIVKTVINNGFLDITPQDRILQLSNYAFDGSTFDLYGTLLHGAALVLVTREQLLHPVALIDYMRSQQISVALMTVALFNTLVEVNLEGLTGLRKLLFGGEQASRTHVDKAVRTLGEGVLINVYGPTEATVCAAVWPVDRMLLEHGQLPIGRPIHNTSLYILNAAGQPQPIGITGELWIGGEGVSMGYLRRPELTAERFVDNPWIPGTLMYRSGDLARWLPDGNIDYQGRIDEQVKIRGNRIELGEIEAALLEYPSIQETVVIALQKDHSYSSLCAYIVTDAAWTTSELRAHLGVRIPDYMIPSRFISLDQLPLTPNGKVDKRALPVPHIDEDRERVAPRTDTENNLIRLVAEVMEMQPEQISMNDNLFNIGGHSLSILKIIGKAHTIGWKLEMKEFYIYRSFAELAHKIDAGESLPPEAVEPSTFTPGIPVPVPAMSIQKRSNAPQSILLLGATGFLGIHILHELLSTATARITCLIRGENEQQARERLNGKLQFYFASRYGQHTIDHWMSRIHVRHGDMTEHRWGMDDRDMQKLGESVEAVIHTAALVKHYGFYEEFERVNVQGTRYAAEFCRDFHLPLHYVSTLSVSGSYAPESRENLIFTEKDLYIGQDYQSNVYLRSKFEAEALLIEEMRSGLDVSIYRVGNLTGRYTDGQFQENIQENMFYLSLKALAMLGGAEPAIMQERVDLTPVDICAAAIVRLMHTPDIQDYVFHLHNPHDVSYGEICAIWTEYGFRQTAMSREEMKIQQQKLQSTDQMLAGIVTTLFESTEPVNIRIDVQHTLSVLNNIGFTYPVPDKEYFRKMIHYAVQSGFMYSESSIC</sequence>
<dbReference type="NCBIfam" id="TIGR01733">
    <property type="entry name" value="AA-adenyl-dom"/>
    <property type="match status" value="2"/>
</dbReference>
<reference evidence="11" key="1">
    <citation type="submission" date="2015-10" db="EMBL/GenBank/DDBJ databases">
        <title>Genome of Paenibacillus bovis sp. nov.</title>
        <authorList>
            <person name="Wu Z."/>
            <person name="Gao C."/>
            <person name="Liu Z."/>
            <person name="Zheng H."/>
        </authorList>
    </citation>
    <scope>NUCLEOTIDE SEQUENCE [LARGE SCALE GENOMIC DNA]</scope>
    <source>
        <strain evidence="11">BD3526</strain>
    </source>
</reference>
<comment type="similarity">
    <text evidence="2">Belongs to the ATP-dependent AMP-binding enzyme family.</text>
</comment>
<reference evidence="10 11" key="2">
    <citation type="journal article" date="2016" name="Int. J. Syst. Evol. Microbiol.">
        <title>Paenibacillus bovis sp. nov., isolated from raw yak (Bos grunniens) milk.</title>
        <authorList>
            <person name="Gao C."/>
            <person name="Han J."/>
            <person name="Liu Z."/>
            <person name="Xu X."/>
            <person name="Hang F."/>
            <person name="Wu Z."/>
        </authorList>
    </citation>
    <scope>NUCLEOTIDE SEQUENCE [LARGE SCALE GENOMIC DNA]</scope>
    <source>
        <strain evidence="10 11">BD3526</strain>
    </source>
</reference>
<dbReference type="NCBIfam" id="TIGR01746">
    <property type="entry name" value="Thioester-redct"/>
    <property type="match status" value="1"/>
</dbReference>
<dbReference type="InterPro" id="IPR036291">
    <property type="entry name" value="NAD(P)-bd_dom_sf"/>
</dbReference>
<dbReference type="InterPro" id="IPR045851">
    <property type="entry name" value="AMP-bd_C_sf"/>
</dbReference>
<dbReference type="KEGG" id="pbv:AR543_14160"/>
<keyword evidence="7" id="KW-0045">Antibiotic biosynthesis</keyword>
<dbReference type="Pfam" id="PF00501">
    <property type="entry name" value="AMP-binding"/>
    <property type="match status" value="2"/>
</dbReference>
<keyword evidence="3" id="KW-0596">Phosphopantetheine</keyword>
<dbReference type="SUPFAM" id="SSF47336">
    <property type="entry name" value="ACP-like"/>
    <property type="match status" value="2"/>
</dbReference>
<dbReference type="FunFam" id="3.40.50.980:FF:000001">
    <property type="entry name" value="Non-ribosomal peptide synthetase"/>
    <property type="match status" value="2"/>
</dbReference>
<protein>
    <submittedName>
        <fullName evidence="10">Non-ribosomal peptide synthetase</fullName>
    </submittedName>
</protein>
<dbReference type="GO" id="GO:0005829">
    <property type="term" value="C:cytosol"/>
    <property type="evidence" value="ECO:0007669"/>
    <property type="project" value="TreeGrafter"/>
</dbReference>